<reference evidence="1" key="1">
    <citation type="submission" date="2023-08" db="EMBL/GenBank/DDBJ databases">
        <title>A de novo genome assembly of Solanum verrucosum Schlechtendal, a Mexican diploid species geographically isolated from the other diploid A-genome species in potato relatives.</title>
        <authorList>
            <person name="Hosaka K."/>
        </authorList>
    </citation>
    <scope>NUCLEOTIDE SEQUENCE</scope>
    <source>
        <tissue evidence="1">Young leaves</tissue>
    </source>
</reference>
<organism evidence="1 2">
    <name type="scientific">Solanum verrucosum</name>
    <dbReference type="NCBI Taxonomy" id="315347"/>
    <lineage>
        <taxon>Eukaryota</taxon>
        <taxon>Viridiplantae</taxon>
        <taxon>Streptophyta</taxon>
        <taxon>Embryophyta</taxon>
        <taxon>Tracheophyta</taxon>
        <taxon>Spermatophyta</taxon>
        <taxon>Magnoliopsida</taxon>
        <taxon>eudicotyledons</taxon>
        <taxon>Gunneridae</taxon>
        <taxon>Pentapetalae</taxon>
        <taxon>asterids</taxon>
        <taxon>lamiids</taxon>
        <taxon>Solanales</taxon>
        <taxon>Solanaceae</taxon>
        <taxon>Solanoideae</taxon>
        <taxon>Solaneae</taxon>
        <taxon>Solanum</taxon>
    </lineage>
</organism>
<proteinExistence type="predicted"/>
<dbReference type="PANTHER" id="PTHR45835">
    <property type="entry name" value="YALI0A06105P"/>
    <property type="match status" value="1"/>
</dbReference>
<dbReference type="AlphaFoldDB" id="A0AAF0TSW5"/>
<name>A0AAF0TSW5_SOLVR</name>
<protein>
    <submittedName>
        <fullName evidence="1">Uncharacterized protein</fullName>
    </submittedName>
</protein>
<keyword evidence="2" id="KW-1185">Reference proteome</keyword>
<sequence>MSILYHPSKDNVVADTRLSMGSTAHVEEGRKEIAKELHRLAHLEVCLVDSSKGRFVLMNECESSLVVEVKDKWMISKKESWKKLIVTGFIAKFLNCQQVKVEHQRACGMAQNIALPQWKWEMINMDFITRLSRSHRKHASIWVIVD</sequence>
<evidence type="ECO:0000313" key="2">
    <source>
        <dbReference type="Proteomes" id="UP001234989"/>
    </source>
</evidence>
<dbReference type="PANTHER" id="PTHR45835:SF91">
    <property type="entry name" value="RETROTRANSPOSON, TY3-GYPSY SUBCLASS-LIKE PROTEIN"/>
    <property type="match status" value="1"/>
</dbReference>
<dbReference type="Proteomes" id="UP001234989">
    <property type="component" value="Chromosome 4"/>
</dbReference>
<gene>
    <name evidence="1" type="ORF">MTR67_018250</name>
</gene>
<evidence type="ECO:0000313" key="1">
    <source>
        <dbReference type="EMBL" id="WMV24865.1"/>
    </source>
</evidence>
<accession>A0AAF0TSW5</accession>
<dbReference type="EMBL" id="CP133615">
    <property type="protein sequence ID" value="WMV24865.1"/>
    <property type="molecule type" value="Genomic_DNA"/>
</dbReference>